<keyword evidence="2" id="KW-1185">Reference proteome</keyword>
<evidence type="ECO:0008006" key="3">
    <source>
        <dbReference type="Google" id="ProtNLM"/>
    </source>
</evidence>
<dbReference type="InterPro" id="IPR053745">
    <property type="entry name" value="Viral_Tail_Comp_sf"/>
</dbReference>
<dbReference type="Proteomes" id="UP000037046">
    <property type="component" value="Unassembled WGS sequence"/>
</dbReference>
<proteinExistence type="predicted"/>
<evidence type="ECO:0000313" key="1">
    <source>
        <dbReference type="EMBL" id="KNX43168.1"/>
    </source>
</evidence>
<dbReference type="AlphaFoldDB" id="A0A0L6D0E1"/>
<organism evidence="1 2">
    <name type="scientific">Roseovarius tolerans</name>
    <dbReference type="NCBI Taxonomy" id="74031"/>
    <lineage>
        <taxon>Bacteria</taxon>
        <taxon>Pseudomonadati</taxon>
        <taxon>Pseudomonadota</taxon>
        <taxon>Alphaproteobacteria</taxon>
        <taxon>Rhodobacterales</taxon>
        <taxon>Roseobacteraceae</taxon>
        <taxon>Roseovarius</taxon>
    </lineage>
</organism>
<sequence length="137" mass="14509">MSYGVAAALQQAVFERLRGDAALAALLGDAIYDAVPNGAVPPLYVTLGPEDARARGDGTAAGAWHRLTVTVVSEAAGFLEAKQVAGAVSDALEGAEMTLNRGRAVAVQFWRARARRETRGSRRRIDLTFRARVDDGA</sequence>
<gene>
    <name evidence="1" type="ORF">ROTO_02970</name>
</gene>
<evidence type="ECO:0000313" key="2">
    <source>
        <dbReference type="Proteomes" id="UP000037046"/>
    </source>
</evidence>
<protein>
    <recommendedName>
        <fullName evidence="3">Gene transfer agent protein</fullName>
    </recommendedName>
</protein>
<dbReference type="RefSeq" id="WP_050661253.1">
    <property type="nucleotide sequence ID" value="NZ_CP118494.1"/>
</dbReference>
<dbReference type="Pfam" id="PF11367">
    <property type="entry name" value="Tail_completion_gp17"/>
    <property type="match status" value="1"/>
</dbReference>
<reference evidence="2" key="1">
    <citation type="submission" date="2015-07" db="EMBL/GenBank/DDBJ databases">
        <title>Draft Genome Sequence of Roseovarius tolerans EL-164, a producer of N-Acylated Alanine Methyl Esters (NAMEs).</title>
        <authorList>
            <person name="Voget S."/>
            <person name="Bruns H."/>
            <person name="Wagner-Doebler I."/>
            <person name="Schulz S."/>
            <person name="Daniel R."/>
        </authorList>
    </citation>
    <scope>NUCLEOTIDE SEQUENCE [LARGE SCALE GENOMIC DNA]</scope>
    <source>
        <strain evidence="2">EL-164</strain>
    </source>
</reference>
<dbReference type="InterPro" id="IPR021508">
    <property type="entry name" value="Gp17-like"/>
</dbReference>
<name>A0A0L6D0E1_9RHOB</name>
<dbReference type="Gene3D" id="3.30.2000.30">
    <property type="match status" value="1"/>
</dbReference>
<dbReference type="PATRIC" id="fig|74031.6.peg.304"/>
<comment type="caution">
    <text evidence="1">The sequence shown here is derived from an EMBL/GenBank/DDBJ whole genome shotgun (WGS) entry which is preliminary data.</text>
</comment>
<dbReference type="EMBL" id="LGVV01000002">
    <property type="protein sequence ID" value="KNX43168.1"/>
    <property type="molecule type" value="Genomic_DNA"/>
</dbReference>
<dbReference type="OrthoDB" id="7644395at2"/>
<accession>A0A0L6D0E1</accession>